<dbReference type="InterPro" id="IPR043519">
    <property type="entry name" value="NT_sf"/>
</dbReference>
<dbReference type="Gene3D" id="3.30.460.10">
    <property type="entry name" value="Beta Polymerase, domain 2"/>
    <property type="match status" value="1"/>
</dbReference>
<dbReference type="SUPFAM" id="SSF81301">
    <property type="entry name" value="Nucleotidyltransferase"/>
    <property type="match status" value="1"/>
</dbReference>
<evidence type="ECO:0000256" key="11">
    <source>
        <dbReference type="RuleBase" id="RU003953"/>
    </source>
</evidence>
<dbReference type="CDD" id="cd05398">
    <property type="entry name" value="NT_ClassII-CCAase"/>
    <property type="match status" value="1"/>
</dbReference>
<dbReference type="GO" id="GO:0046872">
    <property type="term" value="F:metal ion binding"/>
    <property type="evidence" value="ECO:0007669"/>
    <property type="project" value="UniProtKB-KW"/>
</dbReference>
<dbReference type="EMBL" id="AAEW02000011">
    <property type="protein sequence ID" value="EAT15334.1"/>
    <property type="molecule type" value="Genomic_DNA"/>
</dbReference>
<dbReference type="GO" id="GO:0003723">
    <property type="term" value="F:RNA binding"/>
    <property type="evidence" value="ECO:0007669"/>
    <property type="project" value="UniProtKB-KW"/>
</dbReference>
<dbReference type="RefSeq" id="WP_006000999.1">
    <property type="nucleotide sequence ID" value="NZ_AAEW02000011.1"/>
</dbReference>
<dbReference type="InterPro" id="IPR032828">
    <property type="entry name" value="PolyA_RNA-bd"/>
</dbReference>
<name>Q1JYT1_DESA6</name>
<protein>
    <submittedName>
        <fullName evidence="14">Polynucleotide adenylyltransferase region</fullName>
    </submittedName>
</protein>
<evidence type="ECO:0000256" key="3">
    <source>
        <dbReference type="ARBA" id="ARBA00022694"/>
    </source>
</evidence>
<keyword evidence="7" id="KW-0692">RNA repair</keyword>
<evidence type="ECO:0000256" key="9">
    <source>
        <dbReference type="ARBA" id="ARBA00022842"/>
    </source>
</evidence>
<dbReference type="Pfam" id="PF12627">
    <property type="entry name" value="PolyA_pol_RNAbd"/>
    <property type="match status" value="1"/>
</dbReference>
<comment type="cofactor">
    <cofactor evidence="1">
        <name>Mg(2+)</name>
        <dbReference type="ChEBI" id="CHEBI:18420"/>
    </cofactor>
</comment>
<keyword evidence="3" id="KW-0819">tRNA processing</keyword>
<keyword evidence="15" id="KW-1185">Reference proteome</keyword>
<dbReference type="PANTHER" id="PTHR47545:SF1">
    <property type="entry name" value="MULTIFUNCTIONAL CCA PROTEIN"/>
    <property type="match status" value="1"/>
</dbReference>
<dbReference type="InterPro" id="IPR050124">
    <property type="entry name" value="tRNA_CCA-adding_enzyme"/>
</dbReference>
<organism evidence="14 15">
    <name type="scientific">Desulfuromonas acetoxidans (strain DSM 684 / 11070)</name>
    <dbReference type="NCBI Taxonomy" id="281689"/>
    <lineage>
        <taxon>Bacteria</taxon>
        <taxon>Pseudomonadati</taxon>
        <taxon>Thermodesulfobacteriota</taxon>
        <taxon>Desulfuromonadia</taxon>
        <taxon>Desulfuromonadales</taxon>
        <taxon>Desulfuromonadaceae</taxon>
        <taxon>Desulfuromonas</taxon>
    </lineage>
</organism>
<dbReference type="PANTHER" id="PTHR47545">
    <property type="entry name" value="MULTIFUNCTIONAL CCA PROTEIN"/>
    <property type="match status" value="1"/>
</dbReference>
<reference evidence="14" key="2">
    <citation type="submission" date="2006-05" db="EMBL/GenBank/DDBJ databases">
        <title>Sequencing of the draft genome and assembly of Desulfuromonas acetoxidans DSM 684.</title>
        <authorList>
            <consortium name="US DOE Joint Genome Institute (JGI-PGF)"/>
            <person name="Copeland A."/>
            <person name="Lucas S."/>
            <person name="Lapidus A."/>
            <person name="Barry K."/>
            <person name="Detter J.C."/>
            <person name="Glavina del Rio T."/>
            <person name="Hammon N."/>
            <person name="Israni S."/>
            <person name="Dalin E."/>
            <person name="Tice H."/>
            <person name="Bruce D."/>
            <person name="Pitluck S."/>
            <person name="Richardson P."/>
        </authorList>
    </citation>
    <scope>NUCLEOTIDE SEQUENCE [LARGE SCALE GENOMIC DNA]</scope>
    <source>
        <strain evidence="14">DSM 684</strain>
    </source>
</reference>
<evidence type="ECO:0000256" key="8">
    <source>
        <dbReference type="ARBA" id="ARBA00022840"/>
    </source>
</evidence>
<dbReference type="Proteomes" id="UP000005695">
    <property type="component" value="Unassembled WGS sequence"/>
</dbReference>
<dbReference type="GO" id="GO:0008033">
    <property type="term" value="P:tRNA processing"/>
    <property type="evidence" value="ECO:0007669"/>
    <property type="project" value="UniProtKB-KW"/>
</dbReference>
<reference evidence="14" key="1">
    <citation type="submission" date="2006-05" db="EMBL/GenBank/DDBJ databases">
        <title>Annotation of the draft genome assembly of Desulfuromonas acetoxidans DSM 684.</title>
        <authorList>
            <consortium name="US DOE Joint Genome Institute (JGI-ORNL)"/>
            <person name="Larimer F."/>
            <person name="Land M."/>
            <person name="Hauser L."/>
        </authorList>
    </citation>
    <scope>NUCLEOTIDE SEQUENCE [LARGE SCALE GENOMIC DNA]</scope>
    <source>
        <strain evidence="14">DSM 684</strain>
    </source>
</reference>
<evidence type="ECO:0000256" key="4">
    <source>
        <dbReference type="ARBA" id="ARBA00022695"/>
    </source>
</evidence>
<keyword evidence="6" id="KW-0547">Nucleotide-binding</keyword>
<accession>Q1JYT1</accession>
<feature type="domain" description="tRNA nucleotidyltransferase/poly(A) polymerase RNA and SrmB- binding" evidence="13">
    <location>
        <begin position="165"/>
        <end position="227"/>
    </location>
</feature>
<dbReference type="Gene3D" id="1.10.3090.10">
    <property type="entry name" value="cca-adding enzyme, domain 2"/>
    <property type="match status" value="1"/>
</dbReference>
<gene>
    <name evidence="14" type="ORF">Dace_0998</name>
</gene>
<dbReference type="OrthoDB" id="9805698at2"/>
<keyword evidence="9" id="KW-0460">Magnesium</keyword>
<keyword evidence="8" id="KW-0067">ATP-binding</keyword>
<evidence type="ECO:0000256" key="1">
    <source>
        <dbReference type="ARBA" id="ARBA00001946"/>
    </source>
</evidence>
<dbReference type="SUPFAM" id="SSF81891">
    <property type="entry name" value="Poly A polymerase C-terminal region-like"/>
    <property type="match status" value="1"/>
</dbReference>
<dbReference type="GO" id="GO:0005524">
    <property type="term" value="F:ATP binding"/>
    <property type="evidence" value="ECO:0007669"/>
    <property type="project" value="UniProtKB-KW"/>
</dbReference>
<keyword evidence="4 14" id="KW-0548">Nucleotidyltransferase</keyword>
<comment type="similarity">
    <text evidence="11">Belongs to the tRNA nucleotidyltransferase/poly(A) polymerase family.</text>
</comment>
<sequence>MSFRTPSIPHLATLQHLSQHHALPIYVVGGALRDALLGHACQDIDLITPGDPTPIAQAFSKQQSGHWFWLDQQRLYSRVIVNEGNTALQYDFAPFRADTLDEDLRLRDFTINAIACSVDDLTQWVDPLSGQSDLENRLLRECSEQSFSDDPLRMLKGLRHCAQFGLSIDQTTWQHCQNEAPQLVHVAGERIRQELAVLLAQPSPQHALHLFHQSGLAQAVGFPELDNDRNFPSVDRARLRRFFPQAEKAFFHDLCDEFNFDSFVKLCHYFSLLTEDTSKLDELLSRVKMSRKGARLATFVHRFCRADTTMIHHQVTPDRVRLLWLEDLRAPLPEALLLLGVMERREVMLTCWQRLYALCDELLVNGRVRPLVSGARLQELCPDCSGQALGKLLKKLRQAELKGTIATLQQAENYLIQWCESH</sequence>
<dbReference type="AlphaFoldDB" id="Q1JYT1"/>
<evidence type="ECO:0000256" key="6">
    <source>
        <dbReference type="ARBA" id="ARBA00022741"/>
    </source>
</evidence>
<feature type="domain" description="Poly A polymerase head" evidence="12">
    <location>
        <begin position="25"/>
        <end position="140"/>
    </location>
</feature>
<comment type="caution">
    <text evidence="14">The sequence shown here is derived from an EMBL/GenBank/DDBJ whole genome shotgun (WGS) entry which is preliminary data.</text>
</comment>
<evidence type="ECO:0000259" key="12">
    <source>
        <dbReference type="Pfam" id="PF01743"/>
    </source>
</evidence>
<evidence type="ECO:0000256" key="2">
    <source>
        <dbReference type="ARBA" id="ARBA00022679"/>
    </source>
</evidence>
<keyword evidence="10 11" id="KW-0694">RNA-binding</keyword>
<evidence type="ECO:0000256" key="7">
    <source>
        <dbReference type="ARBA" id="ARBA00022800"/>
    </source>
</evidence>
<dbReference type="InterPro" id="IPR002646">
    <property type="entry name" value="PolA_pol_head_dom"/>
</dbReference>
<evidence type="ECO:0000313" key="15">
    <source>
        <dbReference type="Proteomes" id="UP000005695"/>
    </source>
</evidence>
<evidence type="ECO:0000256" key="5">
    <source>
        <dbReference type="ARBA" id="ARBA00022723"/>
    </source>
</evidence>
<dbReference type="GO" id="GO:0016779">
    <property type="term" value="F:nucleotidyltransferase activity"/>
    <property type="evidence" value="ECO:0007669"/>
    <property type="project" value="UniProtKB-KW"/>
</dbReference>
<evidence type="ECO:0000313" key="14">
    <source>
        <dbReference type="EMBL" id="EAT15334.1"/>
    </source>
</evidence>
<evidence type="ECO:0000256" key="10">
    <source>
        <dbReference type="ARBA" id="ARBA00022884"/>
    </source>
</evidence>
<keyword evidence="2 11" id="KW-0808">Transferase</keyword>
<evidence type="ECO:0000259" key="13">
    <source>
        <dbReference type="Pfam" id="PF12627"/>
    </source>
</evidence>
<keyword evidence="5" id="KW-0479">Metal-binding</keyword>
<proteinExistence type="inferred from homology"/>
<dbReference type="Pfam" id="PF01743">
    <property type="entry name" value="PolyA_pol"/>
    <property type="match status" value="1"/>
</dbReference>
<dbReference type="GO" id="GO:0042245">
    <property type="term" value="P:RNA repair"/>
    <property type="evidence" value="ECO:0007669"/>
    <property type="project" value="UniProtKB-KW"/>
</dbReference>